<dbReference type="Gene3D" id="3.30.10.10">
    <property type="entry name" value="Trypsin Inhibitor V, subunit A"/>
    <property type="match status" value="1"/>
</dbReference>
<dbReference type="Pfam" id="PF11720">
    <property type="entry name" value="Inhibitor_I78"/>
    <property type="match status" value="1"/>
</dbReference>
<feature type="chain" id="PRO_5042131025" evidence="1">
    <location>
        <begin position="23"/>
        <end position="94"/>
    </location>
</feature>
<dbReference type="RefSeq" id="WP_306736162.1">
    <property type="nucleotide sequence ID" value="NZ_JANHAX010000003.1"/>
</dbReference>
<evidence type="ECO:0000313" key="3">
    <source>
        <dbReference type="Proteomes" id="UP001226762"/>
    </source>
</evidence>
<dbReference type="PROSITE" id="PS51318">
    <property type="entry name" value="TAT"/>
    <property type="match status" value="1"/>
</dbReference>
<dbReference type="InterPro" id="IPR021719">
    <property type="entry name" value="Prot_inh_I78"/>
</dbReference>
<dbReference type="Proteomes" id="UP001226762">
    <property type="component" value="Unassembled WGS sequence"/>
</dbReference>
<name>A0AAE3WDG7_9RHOB</name>
<evidence type="ECO:0000313" key="2">
    <source>
        <dbReference type="EMBL" id="MDQ2090896.1"/>
    </source>
</evidence>
<keyword evidence="3" id="KW-1185">Reference proteome</keyword>
<dbReference type="InterPro" id="IPR006311">
    <property type="entry name" value="TAT_signal"/>
</dbReference>
<feature type="signal peptide" evidence="1">
    <location>
        <begin position="1"/>
        <end position="22"/>
    </location>
</feature>
<sequence length="94" mass="9740">MPSTRRAVLRSLPALLALTACMPPDTPSGRPSADACGAAQYNGLIGAPVAQADFSGHAAVRIIPPGTAVTMDYRQDRLNVETDGAGIITRIYCG</sequence>
<accession>A0AAE3WDG7</accession>
<dbReference type="AlphaFoldDB" id="A0AAE3WDG7"/>
<gene>
    <name evidence="2" type="ORF">NO357_13385</name>
</gene>
<proteinExistence type="predicted"/>
<dbReference type="EMBL" id="JANHAX010000003">
    <property type="protein sequence ID" value="MDQ2090896.1"/>
    <property type="molecule type" value="Genomic_DNA"/>
</dbReference>
<dbReference type="PROSITE" id="PS51257">
    <property type="entry name" value="PROKAR_LIPOPROTEIN"/>
    <property type="match status" value="1"/>
</dbReference>
<organism evidence="2 3">
    <name type="scientific">Marimonas arenosa</name>
    <dbReference type="NCBI Taxonomy" id="1795305"/>
    <lineage>
        <taxon>Bacteria</taxon>
        <taxon>Pseudomonadati</taxon>
        <taxon>Pseudomonadota</taxon>
        <taxon>Alphaproteobacteria</taxon>
        <taxon>Rhodobacterales</taxon>
        <taxon>Paracoccaceae</taxon>
        <taxon>Marimonas</taxon>
    </lineage>
</organism>
<protein>
    <submittedName>
        <fullName evidence="2">I78 family peptidase inhibitor</fullName>
    </submittedName>
</protein>
<comment type="caution">
    <text evidence="2">The sequence shown here is derived from an EMBL/GenBank/DDBJ whole genome shotgun (WGS) entry which is preliminary data.</text>
</comment>
<reference evidence="2" key="1">
    <citation type="submission" date="2022-07" db="EMBL/GenBank/DDBJ databases">
        <authorList>
            <person name="Otstavnykh N."/>
            <person name="Isaeva M."/>
            <person name="Bystritskaya E."/>
        </authorList>
    </citation>
    <scope>NUCLEOTIDE SEQUENCE</scope>
    <source>
        <strain evidence="2">KCTC 52189</strain>
    </source>
</reference>
<evidence type="ECO:0000256" key="1">
    <source>
        <dbReference type="SAM" id="SignalP"/>
    </source>
</evidence>
<keyword evidence="1" id="KW-0732">Signal</keyword>
<reference evidence="2" key="2">
    <citation type="submission" date="2023-02" db="EMBL/GenBank/DDBJ databases">
        <title>'Rhodoalgimonas zhirmunskyi' gen. nov., isolated from a red alga.</title>
        <authorList>
            <person name="Nedashkovskaya O.I."/>
            <person name="Otstavnykh N.Y."/>
            <person name="Bystritskaya E.P."/>
            <person name="Balabanova L.A."/>
            <person name="Isaeva M.P."/>
        </authorList>
    </citation>
    <scope>NUCLEOTIDE SEQUENCE</scope>
    <source>
        <strain evidence="2">KCTC 52189</strain>
    </source>
</reference>